<sequence>METSHPLCLDHQPPTLHHRTALHLYLDPQLLHLPALHQPAALHSYLEPAPHHLRPLHRPSAHHLYLDLRTHRQQLPSSHSHRLFPQPLQVLHLHLNLCLVIMSALRHLDLVQLLPLPEIMIR</sequence>
<evidence type="ECO:0000313" key="1">
    <source>
        <dbReference type="EMBL" id="MBA4671214.1"/>
    </source>
</evidence>
<name>A0A7C9AM80_OPUST</name>
<dbReference type="AlphaFoldDB" id="A0A7C9AM80"/>
<organism evidence="1">
    <name type="scientific">Opuntia streptacantha</name>
    <name type="common">Prickly pear cactus</name>
    <name type="synonym">Opuntia cardona</name>
    <dbReference type="NCBI Taxonomy" id="393608"/>
    <lineage>
        <taxon>Eukaryota</taxon>
        <taxon>Viridiplantae</taxon>
        <taxon>Streptophyta</taxon>
        <taxon>Embryophyta</taxon>
        <taxon>Tracheophyta</taxon>
        <taxon>Spermatophyta</taxon>
        <taxon>Magnoliopsida</taxon>
        <taxon>eudicotyledons</taxon>
        <taxon>Gunneridae</taxon>
        <taxon>Pentapetalae</taxon>
        <taxon>Caryophyllales</taxon>
        <taxon>Cactineae</taxon>
        <taxon>Cactaceae</taxon>
        <taxon>Opuntioideae</taxon>
        <taxon>Opuntia</taxon>
    </lineage>
</organism>
<dbReference type="EMBL" id="GISG01250096">
    <property type="protein sequence ID" value="MBA4671214.1"/>
    <property type="molecule type" value="Transcribed_RNA"/>
</dbReference>
<protein>
    <submittedName>
        <fullName evidence="1">Uncharacterized protein</fullName>
    </submittedName>
</protein>
<reference evidence="1" key="2">
    <citation type="submission" date="2020-07" db="EMBL/GenBank/DDBJ databases">
        <authorList>
            <person name="Vera ALvarez R."/>
            <person name="Arias-Moreno D.M."/>
            <person name="Jimenez-Jacinto V."/>
            <person name="Jimenez-Bremont J.F."/>
            <person name="Swaminathan K."/>
            <person name="Moose S.P."/>
            <person name="Guerrero-Gonzalez M.L."/>
            <person name="Marino-Ramirez L."/>
            <person name="Landsman D."/>
            <person name="Rodriguez-Kessler M."/>
            <person name="Delgado-Sanchez P."/>
        </authorList>
    </citation>
    <scope>NUCLEOTIDE SEQUENCE</scope>
    <source>
        <tissue evidence="1">Cladode</tissue>
    </source>
</reference>
<proteinExistence type="predicted"/>
<dbReference type="EMBL" id="GISG01250094">
    <property type="protein sequence ID" value="MBA4671212.1"/>
    <property type="molecule type" value="Transcribed_RNA"/>
</dbReference>
<reference evidence="1" key="1">
    <citation type="journal article" date="2013" name="J. Plant Res.">
        <title>Effect of fungi and light on seed germination of three Opuntia species from semiarid lands of central Mexico.</title>
        <authorList>
            <person name="Delgado-Sanchez P."/>
            <person name="Jimenez-Bremont J.F."/>
            <person name="Guerrero-Gonzalez Mde L."/>
            <person name="Flores J."/>
        </authorList>
    </citation>
    <scope>NUCLEOTIDE SEQUENCE</scope>
    <source>
        <tissue evidence="1">Cladode</tissue>
    </source>
</reference>
<accession>A0A7C9AM80</accession>